<evidence type="ECO:0000313" key="2">
    <source>
        <dbReference type="Proteomes" id="UP001163046"/>
    </source>
</evidence>
<comment type="caution">
    <text evidence="1">The sequence shown here is derived from an EMBL/GenBank/DDBJ whole genome shotgun (WGS) entry which is preliminary data.</text>
</comment>
<organism evidence="1 2">
    <name type="scientific">Desmophyllum pertusum</name>
    <dbReference type="NCBI Taxonomy" id="174260"/>
    <lineage>
        <taxon>Eukaryota</taxon>
        <taxon>Metazoa</taxon>
        <taxon>Cnidaria</taxon>
        <taxon>Anthozoa</taxon>
        <taxon>Hexacorallia</taxon>
        <taxon>Scleractinia</taxon>
        <taxon>Caryophylliina</taxon>
        <taxon>Caryophylliidae</taxon>
        <taxon>Desmophyllum</taxon>
    </lineage>
</organism>
<sequence>QELQSDRIASASIGPSFAITTNMASTIRTRHRFPSRRITLPHPPPLPKPLFVLANISLPLVED</sequence>
<evidence type="ECO:0000313" key="1">
    <source>
        <dbReference type="EMBL" id="KAJ7389142.1"/>
    </source>
</evidence>
<name>A0A9X0D6F1_9CNID</name>
<protein>
    <submittedName>
        <fullName evidence="1">Uncharacterized protein</fullName>
    </submittedName>
</protein>
<accession>A0A9X0D6F1</accession>
<feature type="non-terminal residue" evidence="1">
    <location>
        <position position="1"/>
    </location>
</feature>
<dbReference type="AlphaFoldDB" id="A0A9X0D6F1"/>
<proteinExistence type="predicted"/>
<dbReference type="EMBL" id="MU825440">
    <property type="protein sequence ID" value="KAJ7389142.1"/>
    <property type="molecule type" value="Genomic_DNA"/>
</dbReference>
<gene>
    <name evidence="1" type="ORF">OS493_033470</name>
</gene>
<reference evidence="1" key="1">
    <citation type="submission" date="2023-01" db="EMBL/GenBank/DDBJ databases">
        <title>Genome assembly of the deep-sea coral Lophelia pertusa.</title>
        <authorList>
            <person name="Herrera S."/>
            <person name="Cordes E."/>
        </authorList>
    </citation>
    <scope>NUCLEOTIDE SEQUENCE</scope>
    <source>
        <strain evidence="1">USNM1676648</strain>
        <tissue evidence="1">Polyp</tissue>
    </source>
</reference>
<keyword evidence="2" id="KW-1185">Reference proteome</keyword>
<dbReference type="Proteomes" id="UP001163046">
    <property type="component" value="Unassembled WGS sequence"/>
</dbReference>